<evidence type="ECO:0000313" key="7">
    <source>
        <dbReference type="Proteomes" id="UP000233350"/>
    </source>
</evidence>
<dbReference type="InterPro" id="IPR044946">
    <property type="entry name" value="Restrct_endonuc_typeI_TRD_sf"/>
</dbReference>
<dbReference type="SUPFAM" id="SSF116734">
    <property type="entry name" value="DNA methylase specificity domain"/>
    <property type="match status" value="1"/>
</dbReference>
<gene>
    <name evidence="6" type="ORF">BCM31_08215</name>
</gene>
<evidence type="ECO:0000256" key="1">
    <source>
        <dbReference type="ARBA" id="ARBA00010923"/>
    </source>
</evidence>
<sequence>MLDSIQELESKLVFFANFAVAKHDFATIKINESAKHNLESVVGVGDTQGGGSDFAIQAPPPCEKEKIESKLDTSRSKPFSMTNTSGLKTLLDSIPTPPKQGWEVEKIGNVLSLEYGKALQENKRIKGDYPVMGSNGIVGYHNEYFVESPAIIVGRKGSAGKITYIEKNCYPIDTTFYVKRKKQYNLKLLYFVLQNLNLEKMQLGIGVPGVNRNDIYTIKIPLPPIEAQEKIVSAIDSVESQIALINSKLEMLEKAKAEILANALNANNERERERERTGRA</sequence>
<keyword evidence="2" id="KW-0680">Restriction system</keyword>
<feature type="coiled-coil region" evidence="4">
    <location>
        <begin position="235"/>
        <end position="276"/>
    </location>
</feature>
<keyword evidence="7" id="KW-1185">Reference proteome</keyword>
<dbReference type="CDD" id="cd17267">
    <property type="entry name" value="RMtype1_S_EcoAO83I-TRD1-CR1_like"/>
    <property type="match status" value="1"/>
</dbReference>
<evidence type="ECO:0000259" key="5">
    <source>
        <dbReference type="Pfam" id="PF01420"/>
    </source>
</evidence>
<dbReference type="Pfam" id="PF01420">
    <property type="entry name" value="Methylase_S"/>
    <property type="match status" value="1"/>
</dbReference>
<comment type="caution">
    <text evidence="6">The sequence shown here is derived from an EMBL/GenBank/DDBJ whole genome shotgun (WGS) entry which is preliminary data.</text>
</comment>
<reference evidence="6 7" key="1">
    <citation type="submission" date="2016-07" db="EMBL/GenBank/DDBJ databases">
        <title>Detection of Helicobacter winghamensis from caecal content of red fox (Vulpes vulpes).</title>
        <authorList>
            <person name="Zanoni R.G."/>
            <person name="Florio D."/>
            <person name="Caffara M."/>
            <person name="Renzi M."/>
            <person name="Parisi A."/>
            <person name="Pasquali F."/>
            <person name="Manfreda G."/>
        </authorList>
    </citation>
    <scope>NUCLEOTIDE SEQUENCE [LARGE SCALE GENOMIC DNA]</scope>
    <source>
        <strain evidence="6 7">295_13</strain>
    </source>
</reference>
<comment type="similarity">
    <text evidence="1">Belongs to the type-I restriction system S methylase family.</text>
</comment>
<dbReference type="EMBL" id="MBPK01000045">
    <property type="protein sequence ID" value="PKT79952.1"/>
    <property type="molecule type" value="Genomic_DNA"/>
</dbReference>
<dbReference type="GO" id="GO:0003677">
    <property type="term" value="F:DNA binding"/>
    <property type="evidence" value="ECO:0007669"/>
    <property type="project" value="UniProtKB-KW"/>
</dbReference>
<dbReference type="PANTHER" id="PTHR30408">
    <property type="entry name" value="TYPE-1 RESTRICTION ENZYME ECOKI SPECIFICITY PROTEIN"/>
    <property type="match status" value="1"/>
</dbReference>
<protein>
    <recommendedName>
        <fullName evidence="5">Type I restriction modification DNA specificity domain-containing protein</fullName>
    </recommendedName>
</protein>
<dbReference type="AlphaFoldDB" id="A0A2N3PHJ4"/>
<evidence type="ECO:0000256" key="2">
    <source>
        <dbReference type="ARBA" id="ARBA00022747"/>
    </source>
</evidence>
<evidence type="ECO:0000256" key="3">
    <source>
        <dbReference type="ARBA" id="ARBA00023125"/>
    </source>
</evidence>
<dbReference type="Gene3D" id="3.90.220.20">
    <property type="entry name" value="DNA methylase specificity domains"/>
    <property type="match status" value="1"/>
</dbReference>
<accession>A0A2N3PHJ4</accession>
<proteinExistence type="inferred from homology"/>
<organism evidence="6 7">
    <name type="scientific">Helicobacter winghamensis</name>
    <dbReference type="NCBI Taxonomy" id="157268"/>
    <lineage>
        <taxon>Bacteria</taxon>
        <taxon>Pseudomonadati</taxon>
        <taxon>Campylobacterota</taxon>
        <taxon>Epsilonproteobacteria</taxon>
        <taxon>Campylobacterales</taxon>
        <taxon>Helicobacteraceae</taxon>
        <taxon>Helicobacter</taxon>
    </lineage>
</organism>
<dbReference type="InterPro" id="IPR052021">
    <property type="entry name" value="Type-I_RS_S_subunit"/>
</dbReference>
<dbReference type="Proteomes" id="UP000233350">
    <property type="component" value="Unassembled WGS sequence"/>
</dbReference>
<keyword evidence="3" id="KW-0238">DNA-binding</keyword>
<dbReference type="InterPro" id="IPR000055">
    <property type="entry name" value="Restrct_endonuc_typeI_TRD"/>
</dbReference>
<dbReference type="GO" id="GO:0009307">
    <property type="term" value="P:DNA restriction-modification system"/>
    <property type="evidence" value="ECO:0007669"/>
    <property type="project" value="UniProtKB-KW"/>
</dbReference>
<name>A0A2N3PHJ4_9HELI</name>
<keyword evidence="4" id="KW-0175">Coiled coil</keyword>
<dbReference type="PANTHER" id="PTHR30408:SF12">
    <property type="entry name" value="TYPE I RESTRICTION ENZYME MJAVIII SPECIFICITY SUBUNIT"/>
    <property type="match status" value="1"/>
</dbReference>
<dbReference type="RefSeq" id="WP_180322764.1">
    <property type="nucleotide sequence ID" value="NZ_MBPK01000045.1"/>
</dbReference>
<evidence type="ECO:0000313" key="6">
    <source>
        <dbReference type="EMBL" id="PKT79952.1"/>
    </source>
</evidence>
<evidence type="ECO:0000256" key="4">
    <source>
        <dbReference type="SAM" id="Coils"/>
    </source>
</evidence>
<feature type="domain" description="Type I restriction modification DNA specificity" evidence="5">
    <location>
        <begin position="100"/>
        <end position="253"/>
    </location>
</feature>